<evidence type="ECO:0000256" key="4">
    <source>
        <dbReference type="ARBA" id="ARBA00022519"/>
    </source>
</evidence>
<dbReference type="RefSeq" id="WP_085635579.1">
    <property type="nucleotide sequence ID" value="NZ_JFKC01000002.1"/>
</dbReference>
<keyword evidence="3" id="KW-1003">Cell membrane</keyword>
<dbReference type="STRING" id="1123756.MGEO_04935"/>
<feature type="transmembrane region" description="Helical" evidence="9">
    <location>
        <begin position="86"/>
        <end position="110"/>
    </location>
</feature>
<feature type="transmembrane region" description="Helical" evidence="9">
    <location>
        <begin position="43"/>
        <end position="65"/>
    </location>
</feature>
<dbReference type="OrthoDB" id="4250245at2"/>
<keyword evidence="4 9" id="KW-0997">Cell inner membrane</keyword>
<evidence type="ECO:0000256" key="1">
    <source>
        <dbReference type="ARBA" id="ARBA00004429"/>
    </source>
</evidence>
<accession>A0A1X4NPN4</accession>
<proteinExistence type="inferred from homology"/>
<evidence type="ECO:0000256" key="8">
    <source>
        <dbReference type="ARBA" id="ARBA00038436"/>
    </source>
</evidence>
<feature type="transmembrane region" description="Helical" evidence="9">
    <location>
        <begin position="12"/>
        <end position="37"/>
    </location>
</feature>
<keyword evidence="13" id="KW-1185">Reference proteome</keyword>
<protein>
    <recommendedName>
        <fullName evidence="9">TRAP transporter small permease protein</fullName>
    </recommendedName>
</protein>
<comment type="subunit">
    <text evidence="9">The complex comprises the extracytoplasmic solute receptor protein and the two transmembrane proteins.</text>
</comment>
<dbReference type="InterPro" id="IPR007387">
    <property type="entry name" value="TRAP_DctQ"/>
</dbReference>
<evidence type="ECO:0000259" key="11">
    <source>
        <dbReference type="Pfam" id="PF04290"/>
    </source>
</evidence>
<dbReference type="AlphaFoldDB" id="A0A1X4NPN4"/>
<sequence>MKSAVKWFTHGAEFIAATMLAAMFFTFLLQIFSRYVLQAPFGWTLELCLILWVWIVFFGCAFIVRERDHVTFDVFYLAAPQRVRKTLALISAGAIAIGMVWSFLPTWDYIDFLRLRGTSTVRLPITGDKIPMRTVFSIYAVFMAVVALRYAWRFMDLLRNGPSDEDHQPPGHKDEGPAIREGDEVV</sequence>
<evidence type="ECO:0000256" key="9">
    <source>
        <dbReference type="RuleBase" id="RU369079"/>
    </source>
</evidence>
<evidence type="ECO:0000256" key="10">
    <source>
        <dbReference type="SAM" id="MobiDB-lite"/>
    </source>
</evidence>
<reference evidence="12 13" key="1">
    <citation type="submission" date="2014-03" db="EMBL/GenBank/DDBJ databases">
        <title>The draft genome sequence of Marivita geojedonensis KCTC 23882.</title>
        <authorList>
            <person name="Lai Q."/>
            <person name="Shao Z."/>
        </authorList>
    </citation>
    <scope>NUCLEOTIDE SEQUENCE [LARGE SCALE GENOMIC DNA]</scope>
    <source>
        <strain evidence="12 13">DPG-138</strain>
    </source>
</reference>
<feature type="region of interest" description="Disordered" evidence="10">
    <location>
        <begin position="163"/>
        <end position="186"/>
    </location>
</feature>
<keyword evidence="6 9" id="KW-1133">Transmembrane helix</keyword>
<keyword evidence="2 9" id="KW-0813">Transport</keyword>
<feature type="transmembrane region" description="Helical" evidence="9">
    <location>
        <begin position="130"/>
        <end position="152"/>
    </location>
</feature>
<dbReference type="GO" id="GO:0015740">
    <property type="term" value="P:C4-dicarboxylate transport"/>
    <property type="evidence" value="ECO:0007669"/>
    <property type="project" value="TreeGrafter"/>
</dbReference>
<gene>
    <name evidence="12" type="ORF">MGEO_04935</name>
</gene>
<organism evidence="12 13">
    <name type="scientific">Marivita geojedonensis</name>
    <dbReference type="NCBI Taxonomy" id="1123756"/>
    <lineage>
        <taxon>Bacteria</taxon>
        <taxon>Pseudomonadati</taxon>
        <taxon>Pseudomonadota</taxon>
        <taxon>Alphaproteobacteria</taxon>
        <taxon>Rhodobacterales</taxon>
        <taxon>Roseobacteraceae</taxon>
        <taxon>Marivita</taxon>
    </lineage>
</organism>
<keyword evidence="7 9" id="KW-0472">Membrane</keyword>
<dbReference type="Proteomes" id="UP000193926">
    <property type="component" value="Unassembled WGS sequence"/>
</dbReference>
<evidence type="ECO:0000256" key="6">
    <source>
        <dbReference type="ARBA" id="ARBA00022989"/>
    </source>
</evidence>
<evidence type="ECO:0000256" key="3">
    <source>
        <dbReference type="ARBA" id="ARBA00022475"/>
    </source>
</evidence>
<dbReference type="Pfam" id="PF04290">
    <property type="entry name" value="DctQ"/>
    <property type="match status" value="1"/>
</dbReference>
<dbReference type="GO" id="GO:0005886">
    <property type="term" value="C:plasma membrane"/>
    <property type="evidence" value="ECO:0007669"/>
    <property type="project" value="UniProtKB-SubCell"/>
</dbReference>
<feature type="domain" description="Tripartite ATP-independent periplasmic transporters DctQ component" evidence="11">
    <location>
        <begin position="24"/>
        <end position="159"/>
    </location>
</feature>
<dbReference type="EMBL" id="JFKC01000002">
    <property type="protein sequence ID" value="OSQ52697.1"/>
    <property type="molecule type" value="Genomic_DNA"/>
</dbReference>
<dbReference type="PANTHER" id="PTHR35011">
    <property type="entry name" value="2,3-DIKETO-L-GULONATE TRAP TRANSPORTER SMALL PERMEASE PROTEIN YIAM"/>
    <property type="match status" value="1"/>
</dbReference>
<dbReference type="InterPro" id="IPR055348">
    <property type="entry name" value="DctQ"/>
</dbReference>
<keyword evidence="5 9" id="KW-0812">Transmembrane</keyword>
<dbReference type="GO" id="GO:0022857">
    <property type="term" value="F:transmembrane transporter activity"/>
    <property type="evidence" value="ECO:0007669"/>
    <property type="project" value="UniProtKB-UniRule"/>
</dbReference>
<evidence type="ECO:0000313" key="13">
    <source>
        <dbReference type="Proteomes" id="UP000193926"/>
    </source>
</evidence>
<evidence type="ECO:0000256" key="2">
    <source>
        <dbReference type="ARBA" id="ARBA00022448"/>
    </source>
</evidence>
<evidence type="ECO:0000313" key="12">
    <source>
        <dbReference type="EMBL" id="OSQ52697.1"/>
    </source>
</evidence>
<evidence type="ECO:0000256" key="5">
    <source>
        <dbReference type="ARBA" id="ARBA00022692"/>
    </source>
</evidence>
<comment type="similarity">
    <text evidence="8 9">Belongs to the TRAP transporter small permease family.</text>
</comment>
<comment type="function">
    <text evidence="9">Part of the tripartite ATP-independent periplasmic (TRAP) transport system.</text>
</comment>
<comment type="subcellular location">
    <subcellularLocation>
        <location evidence="1 9">Cell inner membrane</location>
        <topology evidence="1 9">Multi-pass membrane protein</topology>
    </subcellularLocation>
</comment>
<evidence type="ECO:0000256" key="7">
    <source>
        <dbReference type="ARBA" id="ARBA00023136"/>
    </source>
</evidence>
<dbReference type="PANTHER" id="PTHR35011:SF2">
    <property type="entry name" value="2,3-DIKETO-L-GULONATE TRAP TRANSPORTER SMALL PERMEASE PROTEIN YIAM"/>
    <property type="match status" value="1"/>
</dbReference>
<comment type="caution">
    <text evidence="12">The sequence shown here is derived from an EMBL/GenBank/DDBJ whole genome shotgun (WGS) entry which is preliminary data.</text>
</comment>
<name>A0A1X4NPN4_9RHOB</name>